<keyword evidence="4" id="KW-1185">Reference proteome</keyword>
<dbReference type="SUPFAM" id="SSF57997">
    <property type="entry name" value="Tropomyosin"/>
    <property type="match status" value="1"/>
</dbReference>
<keyword evidence="1" id="KW-0175">Coiled coil</keyword>
<dbReference type="AlphaFoldDB" id="A0A9X3CT47"/>
<sequence>MARDRSFTDNDIIDAVRQLNETGRNINKTSLRSVIGKGRPATLYSTYTELLEQGKIEQELSLPAEPESKTHELPPEISEIAAVVLSDIEAMIHRVNDAAHNIVEGRLNKAIENAKAQSIEAGERVQSIEQELEVAYNTIEDSNEALEQKDNKIINLERSESSLQSQVQNLNNKLLEREDRIIGLNEEVSRLGALTKTLEESLSQIRTSLAAKHASLEATEKENSELSKKVIKLEKDLSSSGKKVANVEGQLEVKEKQLVELKQELIDEKSQHQVTAGELSATNISLGVTNQNLDEANTRIRELANKNVTLEDRNTELLQAKENLVSVTNENTTLAGAVEQLKKELADEKTRVETLVGKLTSDGESK</sequence>
<comment type="caution">
    <text evidence="3">The sequence shown here is derived from an EMBL/GenBank/DDBJ whole genome shotgun (WGS) entry which is preliminary data.</text>
</comment>
<dbReference type="Pfam" id="PF11740">
    <property type="entry name" value="KfrA_N"/>
    <property type="match status" value="1"/>
</dbReference>
<organism evidence="3 4">
    <name type="scientific">Vibrio qingdaonensis</name>
    <dbReference type="NCBI Taxonomy" id="2829491"/>
    <lineage>
        <taxon>Bacteria</taxon>
        <taxon>Pseudomonadati</taxon>
        <taxon>Pseudomonadota</taxon>
        <taxon>Gammaproteobacteria</taxon>
        <taxon>Vibrionales</taxon>
        <taxon>Vibrionaceae</taxon>
        <taxon>Vibrio</taxon>
    </lineage>
</organism>
<dbReference type="InterPro" id="IPR021104">
    <property type="entry name" value="KfrA_DNA-bd_N"/>
</dbReference>
<evidence type="ECO:0000259" key="2">
    <source>
        <dbReference type="Pfam" id="PF11740"/>
    </source>
</evidence>
<accession>A0A9X3CT47</accession>
<evidence type="ECO:0000256" key="1">
    <source>
        <dbReference type="SAM" id="Coils"/>
    </source>
</evidence>
<feature type="coiled-coil region" evidence="1">
    <location>
        <begin position="111"/>
        <end position="358"/>
    </location>
</feature>
<protein>
    <submittedName>
        <fullName evidence="3">DNA-binding protein</fullName>
    </submittedName>
</protein>
<reference evidence="3" key="1">
    <citation type="submission" date="2022-02" db="EMBL/GenBank/DDBJ databases">
        <title>Vibrio sp. nov, a new bacterium isolated from seawater.</title>
        <authorList>
            <person name="Yuan Y."/>
        </authorList>
    </citation>
    <scope>NUCLEOTIDE SEQUENCE</scope>
    <source>
        <strain evidence="3">ZSDZ65</strain>
    </source>
</reference>
<gene>
    <name evidence="3" type="ORF">MD535_23965</name>
</gene>
<proteinExistence type="predicted"/>
<dbReference type="GO" id="GO:0003677">
    <property type="term" value="F:DNA binding"/>
    <property type="evidence" value="ECO:0007669"/>
    <property type="project" value="UniProtKB-KW"/>
</dbReference>
<dbReference type="RefSeq" id="WP_265677692.1">
    <property type="nucleotide sequence ID" value="NZ_JAKRRY010000059.1"/>
</dbReference>
<evidence type="ECO:0000313" key="4">
    <source>
        <dbReference type="Proteomes" id="UP001155587"/>
    </source>
</evidence>
<dbReference type="EMBL" id="JAKRRY010000059">
    <property type="protein sequence ID" value="MCW8349051.1"/>
    <property type="molecule type" value="Genomic_DNA"/>
</dbReference>
<evidence type="ECO:0000313" key="3">
    <source>
        <dbReference type="EMBL" id="MCW8349051.1"/>
    </source>
</evidence>
<feature type="domain" description="KfrA N-terminal DNA-binding" evidence="2">
    <location>
        <begin position="8"/>
        <end position="135"/>
    </location>
</feature>
<keyword evidence="3" id="KW-0238">DNA-binding</keyword>
<name>A0A9X3CT47_9VIBR</name>
<dbReference type="Proteomes" id="UP001155587">
    <property type="component" value="Unassembled WGS sequence"/>
</dbReference>